<sequence length="126" mass="13302">MTGRILPIALAAIAGVSIGVATFDGEFKEQRRKKLEEEYKQEIAATSPKEAITVSSLNSAGPSPMASSAVPAPAPEQLAARKEDVRASDTSASSWSSRLGLWAWNKDAKIGPAPAKNNIEEVKGKP</sequence>
<proteinExistence type="predicted"/>
<accession>A0A9P4GUS8</accession>
<dbReference type="RefSeq" id="XP_040794487.1">
    <property type="nucleotide sequence ID" value="XM_040936478.1"/>
</dbReference>
<dbReference type="InterPro" id="IPR057394">
    <property type="entry name" value="PIGBOS1"/>
</dbReference>
<dbReference type="GeneID" id="63853728"/>
<feature type="region of interest" description="Disordered" evidence="1">
    <location>
        <begin position="50"/>
        <end position="95"/>
    </location>
</feature>
<reference evidence="2" key="1">
    <citation type="submission" date="2020-01" db="EMBL/GenBank/DDBJ databases">
        <authorList>
            <consortium name="DOE Joint Genome Institute"/>
            <person name="Haridas S."/>
            <person name="Albert R."/>
            <person name="Binder M."/>
            <person name="Bloem J."/>
            <person name="Labutti K."/>
            <person name="Salamov A."/>
            <person name="Andreopoulos B."/>
            <person name="Baker S.E."/>
            <person name="Barry K."/>
            <person name="Bills G."/>
            <person name="Bluhm B.H."/>
            <person name="Cannon C."/>
            <person name="Castanera R."/>
            <person name="Culley D.E."/>
            <person name="Daum C."/>
            <person name="Ezra D."/>
            <person name="Gonzalez J.B."/>
            <person name="Henrissat B."/>
            <person name="Kuo A."/>
            <person name="Liang C."/>
            <person name="Lipzen A."/>
            <person name="Lutzoni F."/>
            <person name="Magnuson J."/>
            <person name="Mondo S."/>
            <person name="Nolan M."/>
            <person name="Ohm R."/>
            <person name="Pangilinan J."/>
            <person name="Park H.-J."/>
            <person name="Ramirez L."/>
            <person name="Alfaro M."/>
            <person name="Sun H."/>
            <person name="Tritt A."/>
            <person name="Yoshinaga Y."/>
            <person name="Zwiers L.-H."/>
            <person name="Turgeon B.G."/>
            <person name="Goodwin S.B."/>
            <person name="Spatafora J.W."/>
            <person name="Crous P.W."/>
            <person name="Grigoriev I.V."/>
        </authorList>
    </citation>
    <scope>NUCLEOTIDE SEQUENCE</scope>
    <source>
        <strain evidence="2">CBS 394.84</strain>
    </source>
</reference>
<dbReference type="Proteomes" id="UP000800039">
    <property type="component" value="Unassembled WGS sequence"/>
</dbReference>
<keyword evidence="3" id="KW-1185">Reference proteome</keyword>
<comment type="caution">
    <text evidence="2">The sequence shown here is derived from an EMBL/GenBank/DDBJ whole genome shotgun (WGS) entry which is preliminary data.</text>
</comment>
<feature type="compositionally biased region" description="Low complexity" evidence="1">
    <location>
        <begin position="59"/>
        <end position="71"/>
    </location>
</feature>
<name>A0A9P4GUS8_9PLEO</name>
<dbReference type="EMBL" id="ML976614">
    <property type="protein sequence ID" value="KAF1851924.1"/>
    <property type="molecule type" value="Genomic_DNA"/>
</dbReference>
<evidence type="ECO:0000256" key="1">
    <source>
        <dbReference type="SAM" id="MobiDB-lite"/>
    </source>
</evidence>
<dbReference type="AlphaFoldDB" id="A0A9P4GUS8"/>
<dbReference type="OrthoDB" id="3770004at2759"/>
<protein>
    <submittedName>
        <fullName evidence="2">Uncharacterized protein</fullName>
    </submittedName>
</protein>
<dbReference type="Pfam" id="PF23670">
    <property type="entry name" value="PIGBOS1"/>
    <property type="match status" value="1"/>
</dbReference>
<evidence type="ECO:0000313" key="2">
    <source>
        <dbReference type="EMBL" id="KAF1851924.1"/>
    </source>
</evidence>
<evidence type="ECO:0000313" key="3">
    <source>
        <dbReference type="Proteomes" id="UP000800039"/>
    </source>
</evidence>
<organism evidence="2 3">
    <name type="scientific">Cucurbitaria berberidis CBS 394.84</name>
    <dbReference type="NCBI Taxonomy" id="1168544"/>
    <lineage>
        <taxon>Eukaryota</taxon>
        <taxon>Fungi</taxon>
        <taxon>Dikarya</taxon>
        <taxon>Ascomycota</taxon>
        <taxon>Pezizomycotina</taxon>
        <taxon>Dothideomycetes</taxon>
        <taxon>Pleosporomycetidae</taxon>
        <taxon>Pleosporales</taxon>
        <taxon>Pleosporineae</taxon>
        <taxon>Cucurbitariaceae</taxon>
        <taxon>Cucurbitaria</taxon>
    </lineage>
</organism>
<gene>
    <name evidence="2" type="ORF">K460DRAFT_401923</name>
</gene>